<gene>
    <name evidence="2" type="ORF">J2T15_002928</name>
</gene>
<feature type="transmembrane region" description="Helical" evidence="1">
    <location>
        <begin position="68"/>
        <end position="92"/>
    </location>
</feature>
<dbReference type="Proteomes" id="UP001229346">
    <property type="component" value="Unassembled WGS sequence"/>
</dbReference>
<proteinExistence type="predicted"/>
<keyword evidence="1" id="KW-1133">Transmembrane helix</keyword>
<evidence type="ECO:0000256" key="1">
    <source>
        <dbReference type="SAM" id="Phobius"/>
    </source>
</evidence>
<accession>A0ABT9U2K7</accession>
<name>A0ABT9U2K7_PAEHA</name>
<comment type="caution">
    <text evidence="2">The sequence shown here is derived from an EMBL/GenBank/DDBJ whole genome shotgun (WGS) entry which is preliminary data.</text>
</comment>
<reference evidence="2 3" key="1">
    <citation type="submission" date="2023-07" db="EMBL/GenBank/DDBJ databases">
        <title>Sorghum-associated microbial communities from plants grown in Nebraska, USA.</title>
        <authorList>
            <person name="Schachtman D."/>
        </authorList>
    </citation>
    <scope>NUCLEOTIDE SEQUENCE [LARGE SCALE GENOMIC DNA]</scope>
    <source>
        <strain evidence="2 3">CC482</strain>
    </source>
</reference>
<evidence type="ECO:0000313" key="3">
    <source>
        <dbReference type="Proteomes" id="UP001229346"/>
    </source>
</evidence>
<evidence type="ECO:0008006" key="4">
    <source>
        <dbReference type="Google" id="ProtNLM"/>
    </source>
</evidence>
<feature type="transmembrane region" description="Helical" evidence="1">
    <location>
        <begin position="26"/>
        <end position="56"/>
    </location>
</feature>
<keyword evidence="1" id="KW-0812">Transmembrane</keyword>
<keyword evidence="1" id="KW-0472">Membrane</keyword>
<keyword evidence="3" id="KW-1185">Reference proteome</keyword>
<organism evidence="2 3">
    <name type="scientific">Paenibacillus harenae</name>
    <dbReference type="NCBI Taxonomy" id="306543"/>
    <lineage>
        <taxon>Bacteria</taxon>
        <taxon>Bacillati</taxon>
        <taxon>Bacillota</taxon>
        <taxon>Bacilli</taxon>
        <taxon>Bacillales</taxon>
        <taxon>Paenibacillaceae</taxon>
        <taxon>Paenibacillus</taxon>
    </lineage>
</organism>
<dbReference type="RefSeq" id="WP_307473494.1">
    <property type="nucleotide sequence ID" value="NZ_JAUSST010000005.1"/>
</dbReference>
<dbReference type="EMBL" id="JAUSSU010000005">
    <property type="protein sequence ID" value="MDQ0113487.1"/>
    <property type="molecule type" value="Genomic_DNA"/>
</dbReference>
<evidence type="ECO:0000313" key="2">
    <source>
        <dbReference type="EMBL" id="MDQ0113487.1"/>
    </source>
</evidence>
<sequence length="95" mass="10468">MSNRYPYYNPYRPGKPRGYRQWNGHALASMILGLCSIVFWWTWLLSIACGAIGLLLGFKGIDSQRPGMARAGILTSLVGLGIGAVTLLLKVISWL</sequence>
<protein>
    <recommendedName>
        <fullName evidence="4">DUF4190 domain-containing protein</fullName>
    </recommendedName>
</protein>